<keyword evidence="2" id="KW-0229">DNA integration</keyword>
<keyword evidence="3 5" id="KW-0238">DNA-binding</keyword>
<dbReference type="InterPro" id="IPR010998">
    <property type="entry name" value="Integrase_recombinase_N"/>
</dbReference>
<dbReference type="InterPro" id="IPR013762">
    <property type="entry name" value="Integrase-like_cat_sf"/>
</dbReference>
<evidence type="ECO:0000256" key="1">
    <source>
        <dbReference type="ARBA" id="ARBA00008857"/>
    </source>
</evidence>
<evidence type="ECO:0000256" key="4">
    <source>
        <dbReference type="ARBA" id="ARBA00023172"/>
    </source>
</evidence>
<comment type="similarity">
    <text evidence="1">Belongs to the 'phage' integrase family.</text>
</comment>
<feature type="domain" description="Tyr recombinase" evidence="6">
    <location>
        <begin position="299"/>
        <end position="503"/>
    </location>
</feature>
<dbReference type="InterPro" id="IPR050090">
    <property type="entry name" value="Tyrosine_recombinase_XerCD"/>
</dbReference>
<proteinExistence type="inferred from homology"/>
<evidence type="ECO:0000313" key="9">
    <source>
        <dbReference type="Proteomes" id="UP000715965"/>
    </source>
</evidence>
<dbReference type="EMBL" id="JADDOJ010000016">
    <property type="protein sequence ID" value="MBE7940144.1"/>
    <property type="molecule type" value="Genomic_DNA"/>
</dbReference>
<dbReference type="Pfam" id="PF00589">
    <property type="entry name" value="Phage_integrase"/>
    <property type="match status" value="1"/>
</dbReference>
<dbReference type="PROSITE" id="PS51900">
    <property type="entry name" value="CB"/>
    <property type="match status" value="1"/>
</dbReference>
<keyword evidence="9" id="KW-1185">Reference proteome</keyword>
<dbReference type="Gene3D" id="1.10.443.10">
    <property type="entry name" value="Intergrase catalytic core"/>
    <property type="match status" value="1"/>
</dbReference>
<protein>
    <submittedName>
        <fullName evidence="8">Tyrosine-type recombinase/integrase</fullName>
    </submittedName>
</protein>
<dbReference type="PANTHER" id="PTHR30349">
    <property type="entry name" value="PHAGE INTEGRASE-RELATED"/>
    <property type="match status" value="1"/>
</dbReference>
<gene>
    <name evidence="8" type="ORF">IM725_06125</name>
</gene>
<keyword evidence="4" id="KW-0233">DNA recombination</keyword>
<evidence type="ECO:0000259" key="6">
    <source>
        <dbReference type="PROSITE" id="PS51898"/>
    </source>
</evidence>
<dbReference type="InterPro" id="IPR044068">
    <property type="entry name" value="CB"/>
</dbReference>
<dbReference type="PANTHER" id="PTHR30349:SF41">
    <property type="entry name" value="INTEGRASE_RECOMBINASE PROTEIN MJ0367-RELATED"/>
    <property type="match status" value="1"/>
</dbReference>
<name>A0ABR9SE26_9BURK</name>
<evidence type="ECO:0000313" key="8">
    <source>
        <dbReference type="EMBL" id="MBE7940144.1"/>
    </source>
</evidence>
<organism evidence="8 9">
    <name type="scientific">Ramlibacter aquaticus</name>
    <dbReference type="NCBI Taxonomy" id="2780094"/>
    <lineage>
        <taxon>Bacteria</taxon>
        <taxon>Pseudomonadati</taxon>
        <taxon>Pseudomonadota</taxon>
        <taxon>Betaproteobacteria</taxon>
        <taxon>Burkholderiales</taxon>
        <taxon>Comamonadaceae</taxon>
        <taxon>Ramlibacter</taxon>
    </lineage>
</organism>
<evidence type="ECO:0000256" key="2">
    <source>
        <dbReference type="ARBA" id="ARBA00022908"/>
    </source>
</evidence>
<dbReference type="RefSeq" id="WP_193779684.1">
    <property type="nucleotide sequence ID" value="NZ_JADDOJ010000016.1"/>
</dbReference>
<dbReference type="PROSITE" id="PS51898">
    <property type="entry name" value="TYR_RECOMBINASE"/>
    <property type="match status" value="1"/>
</dbReference>
<dbReference type="InterPro" id="IPR011010">
    <property type="entry name" value="DNA_brk_join_enz"/>
</dbReference>
<dbReference type="SUPFAM" id="SSF56349">
    <property type="entry name" value="DNA breaking-rejoining enzymes"/>
    <property type="match status" value="1"/>
</dbReference>
<dbReference type="Gene3D" id="1.10.150.130">
    <property type="match status" value="1"/>
</dbReference>
<feature type="domain" description="Core-binding (CB)" evidence="7">
    <location>
        <begin position="169"/>
        <end position="269"/>
    </location>
</feature>
<reference evidence="8 9" key="1">
    <citation type="submission" date="2020-10" db="EMBL/GenBank/DDBJ databases">
        <title>Draft genome of Ramlibacter aquaticus LMG 30558.</title>
        <authorList>
            <person name="Props R."/>
        </authorList>
    </citation>
    <scope>NUCLEOTIDE SEQUENCE [LARGE SCALE GENOMIC DNA]</scope>
    <source>
        <strain evidence="8 9">LMG 30558</strain>
    </source>
</reference>
<evidence type="ECO:0000256" key="5">
    <source>
        <dbReference type="PROSITE-ProRule" id="PRU01248"/>
    </source>
</evidence>
<comment type="caution">
    <text evidence="8">The sequence shown here is derived from an EMBL/GenBank/DDBJ whole genome shotgun (WGS) entry which is preliminary data.</text>
</comment>
<accession>A0ABR9SE26</accession>
<sequence length="517" mass="55676">MTRTTAPTDGAAPAAWVDHGVVPPQRLPSEPAAIAAYLSEALGHPVHERWTWTRLIKVYGALPDARRAKPTVCRLLIDVPEVVEVWQGGRLRALPSGEAASVESVVRSLLNSHARRFKAAPMAASVSSDAAAGHDVDTSTALPCNVVEWLQRRGRLANPHDDTNTLGATDDHAAAAAFLRERASGSRHTWRAYTAELQRLVTWCLAHGRGPLSDLTRQDLLAYRQWVAHPGDGVAPGAVAGERAPVATPSPRSQARALAVVASLFRYWHDTGYLLGNPAAGLGGGSRSRAGFKPQRFVPEPLMTTCDTWVASSIAGVAPAPEAVSVWRRAAIWSLFRYAGVRLAELAWQPATGLPRLDVDERGGWTLQVLGKGSKARSIPLPQRCGDVLHRYRLARGLPARPTALEHLPLIHGQKAFALGARGLYDEVKAVLLAVADEVQDEADALLLRSVSPHWLRHAYARTLVVDKGVPLPAAQALLGHASVQTTAEYAKTDLSKLREFVERGFSDGTAQSGSTR</sequence>
<evidence type="ECO:0000256" key="3">
    <source>
        <dbReference type="ARBA" id="ARBA00023125"/>
    </source>
</evidence>
<dbReference type="Proteomes" id="UP000715965">
    <property type="component" value="Unassembled WGS sequence"/>
</dbReference>
<evidence type="ECO:0000259" key="7">
    <source>
        <dbReference type="PROSITE" id="PS51900"/>
    </source>
</evidence>
<dbReference type="InterPro" id="IPR002104">
    <property type="entry name" value="Integrase_catalytic"/>
</dbReference>